<reference evidence="8 9" key="1">
    <citation type="submission" date="2024-06" db="EMBL/GenBank/DDBJ databases">
        <title>The Natural Products Discovery Center: Release of the First 8490 Sequenced Strains for Exploring Actinobacteria Biosynthetic Diversity.</title>
        <authorList>
            <person name="Kalkreuter E."/>
            <person name="Kautsar S.A."/>
            <person name="Yang D."/>
            <person name="Bader C.D."/>
            <person name="Teijaro C.N."/>
            <person name="Fluegel L."/>
            <person name="Davis C.M."/>
            <person name="Simpson J.R."/>
            <person name="Lauterbach L."/>
            <person name="Steele A.D."/>
            <person name="Gui C."/>
            <person name="Meng S."/>
            <person name="Li G."/>
            <person name="Viehrig K."/>
            <person name="Ye F."/>
            <person name="Su P."/>
            <person name="Kiefer A.F."/>
            <person name="Nichols A."/>
            <person name="Cepeda A.J."/>
            <person name="Yan W."/>
            <person name="Fan B."/>
            <person name="Jiang Y."/>
            <person name="Adhikari A."/>
            <person name="Zheng C.-J."/>
            <person name="Schuster L."/>
            <person name="Cowan T.M."/>
            <person name="Smanski M.J."/>
            <person name="Chevrette M.G."/>
            <person name="De Carvalho L.P.S."/>
            <person name="Shen B."/>
        </authorList>
    </citation>
    <scope>NUCLEOTIDE SEQUENCE [LARGE SCALE GENOMIC DNA]</scope>
    <source>
        <strain evidence="8 9">NPDC019434</strain>
    </source>
</reference>
<dbReference type="EMBL" id="JBEYBR010000041">
    <property type="protein sequence ID" value="MEU2123534.1"/>
    <property type="molecule type" value="Genomic_DNA"/>
</dbReference>
<feature type="transmembrane region" description="Helical" evidence="6">
    <location>
        <begin position="101"/>
        <end position="120"/>
    </location>
</feature>
<keyword evidence="5 6" id="KW-0472">Membrane</keyword>
<evidence type="ECO:0000256" key="2">
    <source>
        <dbReference type="ARBA" id="ARBA00022448"/>
    </source>
</evidence>
<dbReference type="PROSITE" id="PS50850">
    <property type="entry name" value="MFS"/>
    <property type="match status" value="1"/>
</dbReference>
<keyword evidence="4 6" id="KW-1133">Transmembrane helix</keyword>
<dbReference type="InterPro" id="IPR020846">
    <property type="entry name" value="MFS_dom"/>
</dbReference>
<feature type="transmembrane region" description="Helical" evidence="6">
    <location>
        <begin position="298"/>
        <end position="315"/>
    </location>
</feature>
<proteinExistence type="predicted"/>
<dbReference type="Pfam" id="PF07690">
    <property type="entry name" value="MFS_1"/>
    <property type="match status" value="1"/>
</dbReference>
<feature type="transmembrane region" description="Helical" evidence="6">
    <location>
        <begin position="353"/>
        <end position="376"/>
    </location>
</feature>
<organism evidence="8 9">
    <name type="scientific">Nocardia niwae</name>
    <dbReference type="NCBI Taxonomy" id="626084"/>
    <lineage>
        <taxon>Bacteria</taxon>
        <taxon>Bacillati</taxon>
        <taxon>Actinomycetota</taxon>
        <taxon>Actinomycetes</taxon>
        <taxon>Mycobacteriales</taxon>
        <taxon>Nocardiaceae</taxon>
        <taxon>Nocardia</taxon>
    </lineage>
</organism>
<dbReference type="SUPFAM" id="SSF103473">
    <property type="entry name" value="MFS general substrate transporter"/>
    <property type="match status" value="1"/>
</dbReference>
<protein>
    <submittedName>
        <fullName evidence="8">MFS transporter</fullName>
    </submittedName>
</protein>
<name>A0ABV2XCA2_9NOCA</name>
<keyword evidence="2" id="KW-0813">Transport</keyword>
<dbReference type="Gene3D" id="1.20.1250.20">
    <property type="entry name" value="MFS general substrate transporter like domains"/>
    <property type="match status" value="2"/>
</dbReference>
<dbReference type="PANTHER" id="PTHR23501:SF191">
    <property type="entry name" value="VACUOLAR BASIC AMINO ACID TRANSPORTER 4"/>
    <property type="match status" value="1"/>
</dbReference>
<evidence type="ECO:0000256" key="1">
    <source>
        <dbReference type="ARBA" id="ARBA00004429"/>
    </source>
</evidence>
<keyword evidence="3 6" id="KW-0812">Transmembrane</keyword>
<dbReference type="PANTHER" id="PTHR23501">
    <property type="entry name" value="MAJOR FACILITATOR SUPERFAMILY"/>
    <property type="match status" value="1"/>
</dbReference>
<dbReference type="InterPro" id="IPR011701">
    <property type="entry name" value="MFS"/>
</dbReference>
<comment type="caution">
    <text evidence="8">The sequence shown here is derived from an EMBL/GenBank/DDBJ whole genome shotgun (WGS) entry which is preliminary data.</text>
</comment>
<dbReference type="Proteomes" id="UP001550535">
    <property type="component" value="Unassembled WGS sequence"/>
</dbReference>
<feature type="transmembrane region" description="Helical" evidence="6">
    <location>
        <begin position="71"/>
        <end position="89"/>
    </location>
</feature>
<sequence>MISSPTTDAAGPARLGAGIRNRRLDRFPGPGARARYLAITIAATVVLYYQLYTQGTVATKIIADFGMSLTYFIGIQIVGGAIGAIGSLAGGLADRWGRADLVVYGLAVVSALMALMSVAVDTATAFLVVFALISAVEGVILVATPALIRDFSPQMGRATAMGFWTLGPVLGSLLATSIASQTLDAHPSWQFQFTIAGLVGTLVFVAAFLGLRELAPALRDQVMVSLRDQALLEARARSINPELVLRGHWRQMLRLRIVVPAVAISSYLLFYYLAVGFFVLFCVTTFGYTEARANSLANWYWIANAVTLTAFGVLSDRVRVRKPFMVAGGVISAIGVGWFALATLDADTSYRRFAVIILVIAIGSGMTFATWMAAFTETVEAHNPAATATGLAVWGVSVRVTVATAFTALIFLIPAADVLSGPGHHVQELAERYHAELATLERISPATKINLSERPDDPEVKIAALAQISAVPAAEVIRVLTLQRATDPAALSATDREFLTDTGPQVSAAVDALRATKAVPAEDLAYLRAHGEEVRQAKDSSPGQWSRLWWLCCLAQLLFIPSVWLLTGRWSPAAARTDAARHAAAVDAELRVTAAP</sequence>
<accession>A0ABV2XCA2</accession>
<feature type="transmembrane region" description="Helical" evidence="6">
    <location>
        <begin position="160"/>
        <end position="179"/>
    </location>
</feature>
<evidence type="ECO:0000256" key="6">
    <source>
        <dbReference type="SAM" id="Phobius"/>
    </source>
</evidence>
<evidence type="ECO:0000313" key="9">
    <source>
        <dbReference type="Proteomes" id="UP001550535"/>
    </source>
</evidence>
<feature type="transmembrane region" description="Helical" evidence="6">
    <location>
        <begin position="388"/>
        <end position="413"/>
    </location>
</feature>
<keyword evidence="9" id="KW-1185">Reference proteome</keyword>
<evidence type="ECO:0000313" key="8">
    <source>
        <dbReference type="EMBL" id="MEU2123534.1"/>
    </source>
</evidence>
<evidence type="ECO:0000256" key="3">
    <source>
        <dbReference type="ARBA" id="ARBA00022692"/>
    </source>
</evidence>
<evidence type="ECO:0000256" key="5">
    <source>
        <dbReference type="ARBA" id="ARBA00023136"/>
    </source>
</evidence>
<feature type="transmembrane region" description="Helical" evidence="6">
    <location>
        <begin position="257"/>
        <end position="286"/>
    </location>
</feature>
<dbReference type="CDD" id="cd06174">
    <property type="entry name" value="MFS"/>
    <property type="match status" value="1"/>
</dbReference>
<feature type="transmembrane region" description="Helical" evidence="6">
    <location>
        <begin position="191"/>
        <end position="211"/>
    </location>
</feature>
<gene>
    <name evidence="8" type="ORF">ABZ507_17120</name>
</gene>
<dbReference type="RefSeq" id="WP_357808872.1">
    <property type="nucleotide sequence ID" value="NZ_JBEYBM010000023.1"/>
</dbReference>
<feature type="transmembrane region" description="Helical" evidence="6">
    <location>
        <begin position="126"/>
        <end position="148"/>
    </location>
</feature>
<comment type="subcellular location">
    <subcellularLocation>
        <location evidence="1">Cell inner membrane</location>
        <topology evidence="1">Multi-pass membrane protein</topology>
    </subcellularLocation>
</comment>
<feature type="transmembrane region" description="Helical" evidence="6">
    <location>
        <begin position="32"/>
        <end position="51"/>
    </location>
</feature>
<evidence type="ECO:0000259" key="7">
    <source>
        <dbReference type="PROSITE" id="PS50850"/>
    </source>
</evidence>
<dbReference type="InterPro" id="IPR036259">
    <property type="entry name" value="MFS_trans_sf"/>
</dbReference>
<evidence type="ECO:0000256" key="4">
    <source>
        <dbReference type="ARBA" id="ARBA00022989"/>
    </source>
</evidence>
<feature type="domain" description="Major facilitator superfamily (MFS) profile" evidence="7">
    <location>
        <begin position="36"/>
        <end position="487"/>
    </location>
</feature>
<feature type="transmembrane region" description="Helical" evidence="6">
    <location>
        <begin position="324"/>
        <end position="341"/>
    </location>
</feature>